<keyword evidence="3" id="KW-1185">Reference proteome</keyword>
<dbReference type="Proteomes" id="UP000198531">
    <property type="component" value="Unassembled WGS sequence"/>
</dbReference>
<dbReference type="Pfam" id="PF25921">
    <property type="entry name" value="DUF7967"/>
    <property type="match status" value="1"/>
</dbReference>
<feature type="domain" description="DUF7967" evidence="1">
    <location>
        <begin position="9"/>
        <end position="96"/>
    </location>
</feature>
<accession>A0A1I6FVN2</accession>
<dbReference type="InterPro" id="IPR058273">
    <property type="entry name" value="DUF7967"/>
</dbReference>
<sequence length="96" mass="10843">MSDSDTDAAETVRCWLVERTYTDRGLIDLVYATPDGGRVRRKQISATIMRQRDVETTAATTVAASDLEPVDDEATRDRYREEVERVRAAHAPDDEL</sequence>
<dbReference type="RefSeq" id="WP_089803789.1">
    <property type="nucleotide sequence ID" value="NZ_FOYT01000001.1"/>
</dbReference>
<reference evidence="3" key="1">
    <citation type="submission" date="2016-10" db="EMBL/GenBank/DDBJ databases">
        <authorList>
            <person name="Varghese N."/>
            <person name="Submissions S."/>
        </authorList>
    </citation>
    <scope>NUCLEOTIDE SEQUENCE [LARGE SCALE GENOMIC DNA]</scope>
    <source>
        <strain evidence="3">CGMCC 1.7736</strain>
    </source>
</reference>
<dbReference type="EMBL" id="FOYT01000001">
    <property type="protein sequence ID" value="SFR33993.1"/>
    <property type="molecule type" value="Genomic_DNA"/>
</dbReference>
<protein>
    <recommendedName>
        <fullName evidence="1">DUF7967 domain-containing protein</fullName>
    </recommendedName>
</protein>
<proteinExistence type="predicted"/>
<dbReference type="STRING" id="553469.SAMN04487947_0092"/>
<gene>
    <name evidence="2" type="ORF">SAMN04487947_0092</name>
</gene>
<evidence type="ECO:0000259" key="1">
    <source>
        <dbReference type="Pfam" id="PF25921"/>
    </source>
</evidence>
<name>A0A1I6FVN2_9EURY</name>
<evidence type="ECO:0000313" key="3">
    <source>
        <dbReference type="Proteomes" id="UP000198531"/>
    </source>
</evidence>
<dbReference type="AlphaFoldDB" id="A0A1I6FVN2"/>
<organism evidence="2 3">
    <name type="scientific">Halogeometricum rufum</name>
    <dbReference type="NCBI Taxonomy" id="553469"/>
    <lineage>
        <taxon>Archaea</taxon>
        <taxon>Methanobacteriati</taxon>
        <taxon>Methanobacteriota</taxon>
        <taxon>Stenosarchaea group</taxon>
        <taxon>Halobacteria</taxon>
        <taxon>Halobacteriales</taxon>
        <taxon>Haloferacaceae</taxon>
        <taxon>Halogeometricum</taxon>
    </lineage>
</organism>
<evidence type="ECO:0000313" key="2">
    <source>
        <dbReference type="EMBL" id="SFR33993.1"/>
    </source>
</evidence>
<dbReference type="OrthoDB" id="156620at2157"/>